<organism evidence="2 3">
    <name type="scientific">Mycena sanguinolenta</name>
    <dbReference type="NCBI Taxonomy" id="230812"/>
    <lineage>
        <taxon>Eukaryota</taxon>
        <taxon>Fungi</taxon>
        <taxon>Dikarya</taxon>
        <taxon>Basidiomycota</taxon>
        <taxon>Agaricomycotina</taxon>
        <taxon>Agaricomycetes</taxon>
        <taxon>Agaricomycetidae</taxon>
        <taxon>Agaricales</taxon>
        <taxon>Marasmiineae</taxon>
        <taxon>Mycenaceae</taxon>
        <taxon>Mycena</taxon>
    </lineage>
</organism>
<feature type="region of interest" description="Disordered" evidence="1">
    <location>
        <begin position="411"/>
        <end position="480"/>
    </location>
</feature>
<feature type="region of interest" description="Disordered" evidence="1">
    <location>
        <begin position="144"/>
        <end position="224"/>
    </location>
</feature>
<name>A0A8H6XUG6_9AGAR</name>
<dbReference type="AlphaFoldDB" id="A0A8H6XUG6"/>
<feature type="compositionally biased region" description="Low complexity" evidence="1">
    <location>
        <begin position="245"/>
        <end position="258"/>
    </location>
</feature>
<proteinExistence type="predicted"/>
<dbReference type="InterPro" id="IPR001356">
    <property type="entry name" value="HD"/>
</dbReference>
<sequence>MSHMRPISAATAEMLDILATQGYDPNPNKLKRFKAGLEAELADGREAAQARHDQFMANLQSRPTTEKKSDKKQAGEFTSLVLRLPCSTDLSTVYANAEQLKILQAAVNPDRNFTTEECEKLSSETGLTCAWIKSWLTRYKKKLQGTNKRVAKSEPEDPPPPKRGRLVHQPKIESPPPGFPPAPVDETLPPLDDSYLPPAKSINSTSVSDQKDLPQPFVSHPPSGAQVYTYHSSFLNYQPPQRPFASHPQQSAAHAQQPRSPDAILPRQSENASAYQNNPPRPFVLHPAPATHVYHSSFSNYQPPVNGQQRKSVSRSQQQQSPSSSAMLLPRQSQNIDPALQPNAWNAGNWFPYDRPVRNPSPGLPFGSTAVAGPRPSLFVGNQLPPPHVAVNRLEESLPMNPYKDTLIYDTSNQLSPPHVATPRLGEPFSNKNTPIRDASLSRLHSPCDSSFSKQTHTPSKHNRENEGTTTTATAPDTPIDDKFLFSSMLNLTPKTPAQRATPAASVSAHDTSLFDLEIKHLPILNGGYIEGEDAVVRKMTLDEMHERLLSEDLASSDPFQAAMGLVFMSRTGLHWEC</sequence>
<evidence type="ECO:0000313" key="2">
    <source>
        <dbReference type="EMBL" id="KAF7348348.1"/>
    </source>
</evidence>
<keyword evidence="3" id="KW-1185">Reference proteome</keyword>
<dbReference type="CDD" id="cd00086">
    <property type="entry name" value="homeodomain"/>
    <property type="match status" value="1"/>
</dbReference>
<dbReference type="InterPro" id="IPR009057">
    <property type="entry name" value="Homeodomain-like_sf"/>
</dbReference>
<feature type="compositionally biased region" description="Low complexity" evidence="1">
    <location>
        <begin position="308"/>
        <end position="325"/>
    </location>
</feature>
<evidence type="ECO:0000256" key="1">
    <source>
        <dbReference type="SAM" id="MobiDB-lite"/>
    </source>
</evidence>
<dbReference type="SUPFAM" id="SSF46689">
    <property type="entry name" value="Homeodomain-like"/>
    <property type="match status" value="1"/>
</dbReference>
<feature type="compositionally biased region" description="Low complexity" evidence="1">
    <location>
        <begin position="469"/>
        <end position="478"/>
    </location>
</feature>
<gene>
    <name evidence="2" type="ORF">MSAN_01788800</name>
</gene>
<feature type="region of interest" description="Disordered" evidence="1">
    <location>
        <begin position="294"/>
        <end position="330"/>
    </location>
</feature>
<dbReference type="Proteomes" id="UP000623467">
    <property type="component" value="Unassembled WGS sequence"/>
</dbReference>
<dbReference type="Gene3D" id="1.10.10.60">
    <property type="entry name" value="Homeodomain-like"/>
    <property type="match status" value="1"/>
</dbReference>
<comment type="caution">
    <text evidence="2">The sequence shown here is derived from an EMBL/GenBank/DDBJ whole genome shotgun (WGS) entry which is preliminary data.</text>
</comment>
<dbReference type="OrthoDB" id="3048971at2759"/>
<protein>
    <submittedName>
        <fullName evidence="2">Uncharacterized protein</fullName>
    </submittedName>
</protein>
<feature type="region of interest" description="Disordered" evidence="1">
    <location>
        <begin position="238"/>
        <end position="264"/>
    </location>
</feature>
<accession>A0A8H6XUG6</accession>
<dbReference type="GO" id="GO:0003677">
    <property type="term" value="F:DNA binding"/>
    <property type="evidence" value="ECO:0007669"/>
    <property type="project" value="InterPro"/>
</dbReference>
<dbReference type="EMBL" id="JACAZH010000017">
    <property type="protein sequence ID" value="KAF7348348.1"/>
    <property type="molecule type" value="Genomic_DNA"/>
</dbReference>
<feature type="compositionally biased region" description="Polar residues" evidence="1">
    <location>
        <begin position="448"/>
        <end position="458"/>
    </location>
</feature>
<feature type="compositionally biased region" description="Pro residues" evidence="1">
    <location>
        <begin position="173"/>
        <end position="183"/>
    </location>
</feature>
<feature type="compositionally biased region" description="Polar residues" evidence="1">
    <location>
        <begin position="294"/>
        <end position="307"/>
    </location>
</feature>
<evidence type="ECO:0000313" key="3">
    <source>
        <dbReference type="Proteomes" id="UP000623467"/>
    </source>
</evidence>
<reference evidence="2" key="1">
    <citation type="submission" date="2020-05" db="EMBL/GenBank/DDBJ databases">
        <title>Mycena genomes resolve the evolution of fungal bioluminescence.</title>
        <authorList>
            <person name="Tsai I.J."/>
        </authorList>
    </citation>
    <scope>NUCLEOTIDE SEQUENCE</scope>
    <source>
        <strain evidence="2">160909Yilan</strain>
    </source>
</reference>